<dbReference type="Pfam" id="PF14145">
    <property type="entry name" value="YrhK"/>
    <property type="match status" value="1"/>
</dbReference>
<dbReference type="eggNOG" id="ENOG5032UIC">
    <property type="taxonomic scope" value="Bacteria"/>
</dbReference>
<evidence type="ECO:0000313" key="4">
    <source>
        <dbReference type="Proteomes" id="UP000008229"/>
    </source>
</evidence>
<proteinExistence type="predicted"/>
<dbReference type="InterPro" id="IPR025424">
    <property type="entry name" value="YrhK_domain"/>
</dbReference>
<dbReference type="KEGG" id="cwo:Cwoe_5034"/>
<feature type="transmembrane region" description="Helical" evidence="1">
    <location>
        <begin position="15"/>
        <end position="38"/>
    </location>
</feature>
<dbReference type="HOGENOM" id="CLU_086991_0_0_11"/>
<dbReference type="Proteomes" id="UP000008229">
    <property type="component" value="Chromosome"/>
</dbReference>
<dbReference type="AlphaFoldDB" id="D3FD53"/>
<keyword evidence="1" id="KW-0812">Transmembrane</keyword>
<evidence type="ECO:0000259" key="2">
    <source>
        <dbReference type="Pfam" id="PF14145"/>
    </source>
</evidence>
<evidence type="ECO:0000313" key="3">
    <source>
        <dbReference type="EMBL" id="ADB53445.1"/>
    </source>
</evidence>
<protein>
    <recommendedName>
        <fullName evidence="2">YrhK domain-containing protein</fullName>
    </recommendedName>
</protein>
<reference evidence="3 4" key="1">
    <citation type="journal article" date="2010" name="Stand. Genomic Sci.">
        <title>Complete genome sequence of Conexibacter woesei type strain (ID131577).</title>
        <authorList>
            <person name="Pukall R."/>
            <person name="Lapidus A."/>
            <person name="Glavina Del Rio T."/>
            <person name="Copeland A."/>
            <person name="Tice H."/>
            <person name="Cheng J.-F."/>
            <person name="Lucas S."/>
            <person name="Chen F."/>
            <person name="Nolan M."/>
            <person name="Bruce D."/>
            <person name="Goodwin L."/>
            <person name="Pitluck S."/>
            <person name="Mavromatis K."/>
            <person name="Ivanova N."/>
            <person name="Ovchinnikova G."/>
            <person name="Pati A."/>
            <person name="Chen A."/>
            <person name="Palaniappan K."/>
            <person name="Land M."/>
            <person name="Hauser L."/>
            <person name="Chang Y.-J."/>
            <person name="Jeffries C.D."/>
            <person name="Chain P."/>
            <person name="Meincke L."/>
            <person name="Sims D."/>
            <person name="Brettin T."/>
            <person name="Detter J.C."/>
            <person name="Rohde M."/>
            <person name="Goeker M."/>
            <person name="Bristow J."/>
            <person name="Eisen J.A."/>
            <person name="Markowitz V."/>
            <person name="Kyrpides N.C."/>
            <person name="Klenk H.-P."/>
            <person name="Hugenholtz P."/>
        </authorList>
    </citation>
    <scope>NUCLEOTIDE SEQUENCE [LARGE SCALE GENOMIC DNA]</scope>
    <source>
        <strain evidence="4">DSM 14684 / CIP 108061 / JCM 11494 / NBRC 100937 / ID131577</strain>
    </source>
</reference>
<accession>D3FD53</accession>
<keyword evidence="4" id="KW-1185">Reference proteome</keyword>
<feature type="domain" description="YrhK" evidence="2">
    <location>
        <begin position="133"/>
        <end position="188"/>
    </location>
</feature>
<name>D3FD53_CONWI</name>
<keyword evidence="1" id="KW-1133">Transmembrane helix</keyword>
<feature type="transmembrane region" description="Helical" evidence="1">
    <location>
        <begin position="44"/>
        <end position="72"/>
    </location>
</feature>
<reference evidence="4" key="2">
    <citation type="submission" date="2010-01" db="EMBL/GenBank/DDBJ databases">
        <title>The complete genome of Conexibacter woesei DSM 14684.</title>
        <authorList>
            <consortium name="US DOE Joint Genome Institute (JGI-PGF)"/>
            <person name="Lucas S."/>
            <person name="Copeland A."/>
            <person name="Lapidus A."/>
            <person name="Glavina del Rio T."/>
            <person name="Dalin E."/>
            <person name="Tice H."/>
            <person name="Bruce D."/>
            <person name="Goodwin L."/>
            <person name="Pitluck S."/>
            <person name="Kyrpides N."/>
            <person name="Mavromatis K."/>
            <person name="Ivanova N."/>
            <person name="Mikhailova N."/>
            <person name="Chertkov O."/>
            <person name="Brettin T."/>
            <person name="Detter J.C."/>
            <person name="Han C."/>
            <person name="Larimer F."/>
            <person name="Land M."/>
            <person name="Hauser L."/>
            <person name="Markowitz V."/>
            <person name="Cheng J.-F."/>
            <person name="Hugenholtz P."/>
            <person name="Woyke T."/>
            <person name="Wu D."/>
            <person name="Pukall R."/>
            <person name="Steenblock K."/>
            <person name="Schneider S."/>
            <person name="Klenk H.-P."/>
            <person name="Eisen J.A."/>
        </authorList>
    </citation>
    <scope>NUCLEOTIDE SEQUENCE [LARGE SCALE GENOMIC DNA]</scope>
    <source>
        <strain evidence="4">DSM 14684 / CIP 108061 / JCM 11494 / NBRC 100937 / ID131577</strain>
    </source>
</reference>
<keyword evidence="1" id="KW-0472">Membrane</keyword>
<dbReference type="OrthoDB" id="244933at2"/>
<dbReference type="STRING" id="469383.Cwoe_5034"/>
<dbReference type="RefSeq" id="WP_012936496.1">
    <property type="nucleotide sequence ID" value="NC_013739.1"/>
</dbReference>
<organism evidence="3 4">
    <name type="scientific">Conexibacter woesei (strain DSM 14684 / CCUG 47730 / CIP 108061 / JCM 11494 / NBRC 100937 / ID131577)</name>
    <dbReference type="NCBI Taxonomy" id="469383"/>
    <lineage>
        <taxon>Bacteria</taxon>
        <taxon>Bacillati</taxon>
        <taxon>Actinomycetota</taxon>
        <taxon>Thermoleophilia</taxon>
        <taxon>Solirubrobacterales</taxon>
        <taxon>Conexibacteraceae</taxon>
        <taxon>Conexibacter</taxon>
    </lineage>
</organism>
<feature type="transmembrane region" description="Helical" evidence="1">
    <location>
        <begin position="199"/>
        <end position="219"/>
    </location>
</feature>
<gene>
    <name evidence="3" type="ordered locus">Cwoe_5034</name>
</gene>
<evidence type="ECO:0000256" key="1">
    <source>
        <dbReference type="SAM" id="Phobius"/>
    </source>
</evidence>
<sequence>MGTHASGIWWRPDRLAWWTGVLFAVGSVLFLVPGIAALGSSADWISVAFFAGSIGFTSAALLQLVAASEVPHRGRPSHERRRLRPRAWLPQRIDWLAASIQFPGTVLFNINTFDAMSKALSTSQMDIRVWGPDMIGSGCFLVASLLAFANSEHRWLSFRPRDPDWQIAAVNLAGSIAFGVSAVAAFVRPSTGAALNDALANGGTAVGALCFLVGALLLLPQADRQQRAPRGAAPSG</sequence>
<feature type="transmembrane region" description="Helical" evidence="1">
    <location>
        <begin position="168"/>
        <end position="187"/>
    </location>
</feature>
<dbReference type="EMBL" id="CP001854">
    <property type="protein sequence ID" value="ADB53445.1"/>
    <property type="molecule type" value="Genomic_DNA"/>
</dbReference>
<feature type="transmembrane region" description="Helical" evidence="1">
    <location>
        <begin position="130"/>
        <end position="148"/>
    </location>
</feature>